<sequence>MLDAGTTPSASPSPLLDPNVRRRQRDKERYARMTDKEKQETLAKRREAYKLKKESMARANADELHCITFRGDQPGSLHTAHSEQEDPAVDPKVIQEKHTRERMRYRNMELNKKQVVIERIKDKRASRRNNPSKYSIAMENPGYITTDMSPPVPTRSPKKMCNAWRKTCIDGTSQRKLHADGEVIFDDDTDEESDMLDDQSWEEDQDIQIIDVVDAITESPSIPDLDEIVYSNLPQSTHMLKPVENCGFCGAKRSLSAEAPDLVIATATTKQERASSRGDPRSSDYRCKALDPDERLVGSRSGRETDRKYTTVAESNPCRCRGHSTPSTARAALWPRCMTRCRHEVKMGSQQGEKELGDGGLGDQQAWHGRTRQYARGGRWWEGIGGNRST</sequence>
<gene>
    <name evidence="2" type="ORF">OsI_06947</name>
</gene>
<reference evidence="2 3" key="1">
    <citation type="journal article" date="2005" name="PLoS Biol.">
        <title>The genomes of Oryza sativa: a history of duplications.</title>
        <authorList>
            <person name="Yu J."/>
            <person name="Wang J."/>
            <person name="Lin W."/>
            <person name="Li S."/>
            <person name="Li H."/>
            <person name="Zhou J."/>
            <person name="Ni P."/>
            <person name="Dong W."/>
            <person name="Hu S."/>
            <person name="Zeng C."/>
            <person name="Zhang J."/>
            <person name="Zhang Y."/>
            <person name="Li R."/>
            <person name="Xu Z."/>
            <person name="Li S."/>
            <person name="Li X."/>
            <person name="Zheng H."/>
            <person name="Cong L."/>
            <person name="Lin L."/>
            <person name="Yin J."/>
            <person name="Geng J."/>
            <person name="Li G."/>
            <person name="Shi J."/>
            <person name="Liu J."/>
            <person name="Lv H."/>
            <person name="Li J."/>
            <person name="Wang J."/>
            <person name="Deng Y."/>
            <person name="Ran L."/>
            <person name="Shi X."/>
            <person name="Wang X."/>
            <person name="Wu Q."/>
            <person name="Li C."/>
            <person name="Ren X."/>
            <person name="Wang J."/>
            <person name="Wang X."/>
            <person name="Li D."/>
            <person name="Liu D."/>
            <person name="Zhang X."/>
            <person name="Ji Z."/>
            <person name="Zhao W."/>
            <person name="Sun Y."/>
            <person name="Zhang Z."/>
            <person name="Bao J."/>
            <person name="Han Y."/>
            <person name="Dong L."/>
            <person name="Ji J."/>
            <person name="Chen P."/>
            <person name="Wu S."/>
            <person name="Liu J."/>
            <person name="Xiao Y."/>
            <person name="Bu D."/>
            <person name="Tan J."/>
            <person name="Yang L."/>
            <person name="Ye C."/>
            <person name="Zhang J."/>
            <person name="Xu J."/>
            <person name="Zhou Y."/>
            <person name="Yu Y."/>
            <person name="Zhang B."/>
            <person name="Zhuang S."/>
            <person name="Wei H."/>
            <person name="Liu B."/>
            <person name="Lei M."/>
            <person name="Yu H."/>
            <person name="Li Y."/>
            <person name="Xu H."/>
            <person name="Wei S."/>
            <person name="He X."/>
            <person name="Fang L."/>
            <person name="Zhang Z."/>
            <person name="Zhang Y."/>
            <person name="Huang X."/>
            <person name="Su Z."/>
            <person name="Tong W."/>
            <person name="Li J."/>
            <person name="Tong Z."/>
            <person name="Li S."/>
            <person name="Ye J."/>
            <person name="Wang L."/>
            <person name="Fang L."/>
            <person name="Lei T."/>
            <person name="Chen C."/>
            <person name="Chen H."/>
            <person name="Xu Z."/>
            <person name="Li H."/>
            <person name="Huang H."/>
            <person name="Zhang F."/>
            <person name="Xu H."/>
            <person name="Li N."/>
            <person name="Zhao C."/>
            <person name="Li S."/>
            <person name="Dong L."/>
            <person name="Huang Y."/>
            <person name="Li L."/>
            <person name="Xi Y."/>
            <person name="Qi Q."/>
            <person name="Li W."/>
            <person name="Zhang B."/>
            <person name="Hu W."/>
            <person name="Zhang Y."/>
            <person name="Tian X."/>
            <person name="Jiao Y."/>
            <person name="Liang X."/>
            <person name="Jin J."/>
            <person name="Gao L."/>
            <person name="Zheng W."/>
            <person name="Hao B."/>
            <person name="Liu S."/>
            <person name="Wang W."/>
            <person name="Yuan L."/>
            <person name="Cao M."/>
            <person name="McDermott J."/>
            <person name="Samudrala R."/>
            <person name="Wang J."/>
            <person name="Wong G.K."/>
            <person name="Yang H."/>
        </authorList>
    </citation>
    <scope>NUCLEOTIDE SEQUENCE [LARGE SCALE GENOMIC DNA]</scope>
    <source>
        <strain evidence="3">cv. 93-11</strain>
    </source>
</reference>
<dbReference type="Gramene" id="BGIOSGA006594-TA">
    <property type="protein sequence ID" value="BGIOSGA006594-PA"/>
    <property type="gene ID" value="BGIOSGA006594"/>
</dbReference>
<evidence type="ECO:0000256" key="1">
    <source>
        <dbReference type="SAM" id="MobiDB-lite"/>
    </source>
</evidence>
<feature type="compositionally biased region" description="Polar residues" evidence="1">
    <location>
        <begin position="1"/>
        <end position="12"/>
    </location>
</feature>
<feature type="region of interest" description="Disordered" evidence="1">
    <location>
        <begin position="350"/>
        <end position="369"/>
    </location>
</feature>
<organism evidence="2 3">
    <name type="scientific">Oryza sativa subsp. indica</name>
    <name type="common">Rice</name>
    <dbReference type="NCBI Taxonomy" id="39946"/>
    <lineage>
        <taxon>Eukaryota</taxon>
        <taxon>Viridiplantae</taxon>
        <taxon>Streptophyta</taxon>
        <taxon>Embryophyta</taxon>
        <taxon>Tracheophyta</taxon>
        <taxon>Spermatophyta</taxon>
        <taxon>Magnoliopsida</taxon>
        <taxon>Liliopsida</taxon>
        <taxon>Poales</taxon>
        <taxon>Poaceae</taxon>
        <taxon>BOP clade</taxon>
        <taxon>Oryzoideae</taxon>
        <taxon>Oryzeae</taxon>
        <taxon>Oryzinae</taxon>
        <taxon>Oryza</taxon>
        <taxon>Oryza sativa</taxon>
    </lineage>
</organism>
<name>B8AG99_ORYSI</name>
<dbReference type="EMBL" id="CM000127">
    <property type="protein sequence ID" value="EEC73019.1"/>
    <property type="molecule type" value="Genomic_DNA"/>
</dbReference>
<feature type="region of interest" description="Disordered" evidence="1">
    <location>
        <begin position="1"/>
        <end position="42"/>
    </location>
</feature>
<accession>B8AG99</accession>
<evidence type="ECO:0000313" key="3">
    <source>
        <dbReference type="Proteomes" id="UP000007015"/>
    </source>
</evidence>
<proteinExistence type="predicted"/>
<dbReference type="OMA" id="QAWHGRT"/>
<dbReference type="AlphaFoldDB" id="B8AG99"/>
<dbReference type="HOGENOM" id="CLU_708605_0_0_1"/>
<dbReference type="STRING" id="39946.B8AG99"/>
<evidence type="ECO:0000313" key="2">
    <source>
        <dbReference type="EMBL" id="EEC73019.1"/>
    </source>
</evidence>
<protein>
    <submittedName>
        <fullName evidence="2">Uncharacterized protein</fullName>
    </submittedName>
</protein>
<dbReference type="Proteomes" id="UP000007015">
    <property type="component" value="Chromosome 2"/>
</dbReference>
<feature type="compositionally biased region" description="Basic and acidic residues" evidence="1">
    <location>
        <begin position="25"/>
        <end position="42"/>
    </location>
</feature>
<keyword evidence="3" id="KW-1185">Reference proteome</keyword>
<feature type="region of interest" description="Disordered" evidence="1">
    <location>
        <begin position="124"/>
        <end position="157"/>
    </location>
</feature>